<accession>A0A2S7T845</accession>
<evidence type="ECO:0000313" key="1">
    <source>
        <dbReference type="EMBL" id="PQJ15677.1"/>
    </source>
</evidence>
<comment type="caution">
    <text evidence="1">The sequence shown here is derived from an EMBL/GenBank/DDBJ whole genome shotgun (WGS) entry which is preliminary data.</text>
</comment>
<protein>
    <submittedName>
        <fullName evidence="1">Uncharacterized protein</fullName>
    </submittedName>
</protein>
<proteinExistence type="predicted"/>
<sequence>MIITNAKREDAKILTELTIRSKNHWGYGYAQIEEWRHEQGPTVIEILFSSIERIHSLLQLIFAFLPMFRR</sequence>
<dbReference type="Proteomes" id="UP000239366">
    <property type="component" value="Unassembled WGS sequence"/>
</dbReference>
<name>A0A2S7T845_9FLAO</name>
<reference evidence="2" key="1">
    <citation type="submission" date="2016-11" db="EMBL/GenBank/DDBJ databases">
        <title>Trade-off between light-utilization and light-protection in marine flavobacteria.</title>
        <authorList>
            <person name="Kumagai Y."/>
            <person name="Yoshizawa S."/>
            <person name="Kogure K."/>
        </authorList>
    </citation>
    <scope>NUCLEOTIDE SEQUENCE [LARGE SCALE GENOMIC DNA]</scope>
    <source>
        <strain evidence="2">SG-18</strain>
    </source>
</reference>
<evidence type="ECO:0000313" key="2">
    <source>
        <dbReference type="Proteomes" id="UP000239366"/>
    </source>
</evidence>
<dbReference type="EMBL" id="MQVX01000001">
    <property type="protein sequence ID" value="PQJ15677.1"/>
    <property type="molecule type" value="Genomic_DNA"/>
</dbReference>
<dbReference type="AlphaFoldDB" id="A0A2S7T845"/>
<organism evidence="1 2">
    <name type="scientific">Aureicoccus marinus</name>
    <dbReference type="NCBI Taxonomy" id="754435"/>
    <lineage>
        <taxon>Bacteria</taxon>
        <taxon>Pseudomonadati</taxon>
        <taxon>Bacteroidota</taxon>
        <taxon>Flavobacteriia</taxon>
        <taxon>Flavobacteriales</taxon>
        <taxon>Flavobacteriaceae</taxon>
        <taxon>Aureicoccus</taxon>
    </lineage>
</organism>
<keyword evidence="2" id="KW-1185">Reference proteome</keyword>
<gene>
    <name evidence="1" type="ORF">BST99_07995</name>
</gene>